<feature type="chain" id="PRO_5025559014" description="Secreted protein" evidence="1">
    <location>
        <begin position="22"/>
        <end position="187"/>
    </location>
</feature>
<proteinExistence type="predicted"/>
<evidence type="ECO:0000313" key="3">
    <source>
        <dbReference type="Proteomes" id="UP000440367"/>
    </source>
</evidence>
<dbReference type="EMBL" id="QXGD01002314">
    <property type="protein sequence ID" value="KAE9190333.1"/>
    <property type="molecule type" value="Genomic_DNA"/>
</dbReference>
<accession>A0A6A3WT61</accession>
<gene>
    <name evidence="2" type="ORF">PF002_g24799</name>
</gene>
<dbReference type="AlphaFoldDB" id="A0A6A3WT61"/>
<feature type="signal peptide" evidence="1">
    <location>
        <begin position="1"/>
        <end position="21"/>
    </location>
</feature>
<keyword evidence="1" id="KW-0732">Signal</keyword>
<evidence type="ECO:0000313" key="2">
    <source>
        <dbReference type="EMBL" id="KAE9190333.1"/>
    </source>
</evidence>
<name>A0A6A3WT61_9STRA</name>
<evidence type="ECO:0000256" key="1">
    <source>
        <dbReference type="SAM" id="SignalP"/>
    </source>
</evidence>
<organism evidence="2 3">
    <name type="scientific">Phytophthora fragariae</name>
    <dbReference type="NCBI Taxonomy" id="53985"/>
    <lineage>
        <taxon>Eukaryota</taxon>
        <taxon>Sar</taxon>
        <taxon>Stramenopiles</taxon>
        <taxon>Oomycota</taxon>
        <taxon>Peronosporomycetes</taxon>
        <taxon>Peronosporales</taxon>
        <taxon>Peronosporaceae</taxon>
        <taxon>Phytophthora</taxon>
    </lineage>
</organism>
<reference evidence="2 3" key="1">
    <citation type="submission" date="2018-08" db="EMBL/GenBank/DDBJ databases">
        <title>Genomic investigation of the strawberry pathogen Phytophthora fragariae indicates pathogenicity is determined by transcriptional variation in three key races.</title>
        <authorList>
            <person name="Adams T.M."/>
            <person name="Armitage A.D."/>
            <person name="Sobczyk M.K."/>
            <person name="Bates H.J."/>
            <person name="Dunwell J.M."/>
            <person name="Nellist C.F."/>
            <person name="Harrison R.J."/>
        </authorList>
    </citation>
    <scope>NUCLEOTIDE SEQUENCE [LARGE SCALE GENOMIC DNA]</scope>
    <source>
        <strain evidence="2 3">BC-1</strain>
    </source>
</reference>
<dbReference type="Proteomes" id="UP000440367">
    <property type="component" value="Unassembled WGS sequence"/>
</dbReference>
<evidence type="ECO:0008006" key="4">
    <source>
        <dbReference type="Google" id="ProtNLM"/>
    </source>
</evidence>
<comment type="caution">
    <text evidence="2">The sequence shown here is derived from an EMBL/GenBank/DDBJ whole genome shotgun (WGS) entry which is preliminary data.</text>
</comment>
<protein>
    <recommendedName>
        <fullName evidence="4">Secreted protein</fullName>
    </recommendedName>
</protein>
<sequence>MRLRHSHPFAWWLWFRGPTGALSFPVRVHPRAVAALCSLLSTRRCRWSFCRRRHRRLVFFRSASCCRHSLVAADFLISSRIAKGLAISSSRATSLSWATLLPSPLSWSSVYWHLAIVWPTFPHWRHCNRCRTAGCFSTSDRPYHIKRTIPLRNSGHSAVFIVRRQTVEVSDSGVHVSMASNSMSALM</sequence>